<dbReference type="CDD" id="cd00383">
    <property type="entry name" value="trans_reg_C"/>
    <property type="match status" value="1"/>
</dbReference>
<evidence type="ECO:0000256" key="4">
    <source>
        <dbReference type="PROSITE-ProRule" id="PRU01091"/>
    </source>
</evidence>
<dbReference type="OrthoDB" id="5177151at2"/>
<proteinExistence type="predicted"/>
<dbReference type="PROSITE" id="PS51755">
    <property type="entry name" value="OMPR_PHOB"/>
    <property type="match status" value="1"/>
</dbReference>
<dbReference type="EMBL" id="MIJY01000005">
    <property type="protein sequence ID" value="OEG18641.1"/>
    <property type="molecule type" value="Genomic_DNA"/>
</dbReference>
<dbReference type="GO" id="GO:0006355">
    <property type="term" value="P:regulation of DNA-templated transcription"/>
    <property type="evidence" value="ECO:0007669"/>
    <property type="project" value="InterPro"/>
</dbReference>
<reference evidence="7" key="1">
    <citation type="submission" date="2016-09" db="EMBL/GenBank/DDBJ databases">
        <authorList>
            <person name="Gulvik C.A."/>
        </authorList>
    </citation>
    <scope>NUCLEOTIDE SEQUENCE [LARGE SCALE GENOMIC DNA]</scope>
    <source>
        <strain evidence="7">LMG 8895</strain>
    </source>
</reference>
<dbReference type="GO" id="GO:0000160">
    <property type="term" value="P:phosphorelay signal transduction system"/>
    <property type="evidence" value="ECO:0007669"/>
    <property type="project" value="InterPro"/>
</dbReference>
<evidence type="ECO:0000259" key="5">
    <source>
        <dbReference type="PROSITE" id="PS51755"/>
    </source>
</evidence>
<keyword evidence="3" id="KW-0804">Transcription</keyword>
<evidence type="ECO:0000313" key="6">
    <source>
        <dbReference type="EMBL" id="OEG18641.1"/>
    </source>
</evidence>
<keyword evidence="2 4" id="KW-0238">DNA-binding</keyword>
<sequence length="229" mass="26064">MNIGVYKTLLEKGYISEKYFLDRGYTTGIINDQNDMDIVEYKAVLLDGDGDVGYFTARVLLELGLNTNTCAWVVSQNNDFSQKNLYLNLGAMGCFSGDVSFDEIVSTVNNVLKKMNSIKSYDRHPGDSDIIFNKEEFELKVRDQRIQLTKLECKLVSCLFNEFSKTVSSEKLAVELWGEVKKDSSIRVANVVHMLRNKIAQRNVVEGQLIKTTRSKGYKLSDNVVWKEQ</sequence>
<dbReference type="SUPFAM" id="SSF46894">
    <property type="entry name" value="C-terminal effector domain of the bipartite response regulators"/>
    <property type="match status" value="1"/>
</dbReference>
<protein>
    <recommendedName>
        <fullName evidence="5">OmpR/PhoB-type domain-containing protein</fullName>
    </recommendedName>
</protein>
<dbReference type="InterPro" id="IPR001867">
    <property type="entry name" value="OmpR/PhoB-type_DNA-bd"/>
</dbReference>
<keyword evidence="1" id="KW-0805">Transcription regulation</keyword>
<organism evidence="6 7">
    <name type="scientific">Enterococcus termitis</name>
    <dbReference type="NCBI Taxonomy" id="332950"/>
    <lineage>
        <taxon>Bacteria</taxon>
        <taxon>Bacillati</taxon>
        <taxon>Bacillota</taxon>
        <taxon>Bacilli</taxon>
        <taxon>Lactobacillales</taxon>
        <taxon>Enterococcaceae</taxon>
        <taxon>Enterococcus</taxon>
    </lineage>
</organism>
<dbReference type="InterPro" id="IPR016032">
    <property type="entry name" value="Sig_transdc_resp-reg_C-effctor"/>
</dbReference>
<gene>
    <name evidence="6" type="ORF">BCR25_15675</name>
</gene>
<evidence type="ECO:0000313" key="7">
    <source>
        <dbReference type="Proteomes" id="UP000095094"/>
    </source>
</evidence>
<feature type="DNA-binding region" description="OmpR/PhoB-type" evidence="4">
    <location>
        <begin position="118"/>
        <end position="222"/>
    </location>
</feature>
<evidence type="ECO:0000256" key="3">
    <source>
        <dbReference type="ARBA" id="ARBA00023163"/>
    </source>
</evidence>
<evidence type="ECO:0000256" key="2">
    <source>
        <dbReference type="ARBA" id="ARBA00023125"/>
    </source>
</evidence>
<dbReference type="GO" id="GO:0003677">
    <property type="term" value="F:DNA binding"/>
    <property type="evidence" value="ECO:0007669"/>
    <property type="project" value="UniProtKB-UniRule"/>
</dbReference>
<dbReference type="Proteomes" id="UP000095094">
    <property type="component" value="Unassembled WGS sequence"/>
</dbReference>
<dbReference type="AlphaFoldDB" id="A0A1E5H140"/>
<feature type="domain" description="OmpR/PhoB-type" evidence="5">
    <location>
        <begin position="118"/>
        <end position="222"/>
    </location>
</feature>
<dbReference type="Pfam" id="PF00486">
    <property type="entry name" value="Trans_reg_C"/>
    <property type="match status" value="1"/>
</dbReference>
<dbReference type="SMART" id="SM00862">
    <property type="entry name" value="Trans_reg_C"/>
    <property type="match status" value="1"/>
</dbReference>
<dbReference type="Gene3D" id="1.10.10.10">
    <property type="entry name" value="Winged helix-like DNA-binding domain superfamily/Winged helix DNA-binding domain"/>
    <property type="match status" value="1"/>
</dbReference>
<dbReference type="RefSeq" id="WP_069662490.1">
    <property type="nucleotide sequence ID" value="NZ_JBHUJJ010000002.1"/>
</dbReference>
<comment type="caution">
    <text evidence="6">The sequence shown here is derived from an EMBL/GenBank/DDBJ whole genome shotgun (WGS) entry which is preliminary data.</text>
</comment>
<accession>A0A1E5H140</accession>
<keyword evidence="7" id="KW-1185">Reference proteome</keyword>
<evidence type="ECO:0000256" key="1">
    <source>
        <dbReference type="ARBA" id="ARBA00023015"/>
    </source>
</evidence>
<dbReference type="InterPro" id="IPR036388">
    <property type="entry name" value="WH-like_DNA-bd_sf"/>
</dbReference>
<name>A0A1E5H140_9ENTE</name>